<keyword evidence="3" id="KW-0813">Transport</keyword>
<dbReference type="Pfam" id="PF01925">
    <property type="entry name" value="TauE"/>
    <property type="match status" value="1"/>
</dbReference>
<reference evidence="9 10" key="1">
    <citation type="journal article" date="2015" name="Genome Announc.">
        <title>Expanding the biotechnology potential of lactobacilli through comparative genomics of 213 strains and associated genera.</title>
        <authorList>
            <person name="Sun Z."/>
            <person name="Harris H.M."/>
            <person name="McCann A."/>
            <person name="Guo C."/>
            <person name="Argimon S."/>
            <person name="Zhang W."/>
            <person name="Yang X."/>
            <person name="Jeffery I.B."/>
            <person name="Cooney J.C."/>
            <person name="Kagawa T.F."/>
            <person name="Liu W."/>
            <person name="Song Y."/>
            <person name="Salvetti E."/>
            <person name="Wrobel A."/>
            <person name="Rasinkangas P."/>
            <person name="Parkhill J."/>
            <person name="Rea M.C."/>
            <person name="O'Sullivan O."/>
            <person name="Ritari J."/>
            <person name="Douillard F.P."/>
            <person name="Paul Ross R."/>
            <person name="Yang R."/>
            <person name="Briner A.E."/>
            <person name="Felis G.E."/>
            <person name="de Vos W.M."/>
            <person name="Barrangou R."/>
            <person name="Klaenhammer T.R."/>
            <person name="Caufield P.W."/>
            <person name="Cui Y."/>
            <person name="Zhang H."/>
            <person name="O'Toole P.W."/>
        </authorList>
    </citation>
    <scope>NUCLEOTIDE SEQUENCE [LARGE SCALE GENOMIC DNA]</scope>
    <source>
        <strain evidence="9 10">DSM 19904</strain>
    </source>
</reference>
<evidence type="ECO:0000256" key="5">
    <source>
        <dbReference type="ARBA" id="ARBA00022692"/>
    </source>
</evidence>
<keyword evidence="7 8" id="KW-0472">Membrane</keyword>
<accession>A0A0R1LC02</accession>
<keyword evidence="5 8" id="KW-0812">Transmembrane</keyword>
<gene>
    <name evidence="9" type="ORF">FD17_GL001759</name>
</gene>
<dbReference type="EMBL" id="AZEA01000003">
    <property type="protein sequence ID" value="KRK89271.1"/>
    <property type="molecule type" value="Genomic_DNA"/>
</dbReference>
<dbReference type="Proteomes" id="UP000051581">
    <property type="component" value="Unassembled WGS sequence"/>
</dbReference>
<evidence type="ECO:0000256" key="1">
    <source>
        <dbReference type="ARBA" id="ARBA00004651"/>
    </source>
</evidence>
<dbReference type="PANTHER" id="PTHR30269">
    <property type="entry name" value="TRANSMEMBRANE PROTEIN YFCA"/>
    <property type="match status" value="1"/>
</dbReference>
<feature type="transmembrane region" description="Helical" evidence="8">
    <location>
        <begin position="35"/>
        <end position="58"/>
    </location>
</feature>
<keyword evidence="6 8" id="KW-1133">Transmembrane helix</keyword>
<keyword evidence="10" id="KW-1185">Reference proteome</keyword>
<evidence type="ECO:0000256" key="6">
    <source>
        <dbReference type="ARBA" id="ARBA00022989"/>
    </source>
</evidence>
<dbReference type="OrthoDB" id="7843147at2"/>
<sequence length="239" mass="26485">MTNFVFVLLPAILAGIVQGITGFGSAIVLMVFLPTILPIPQSAGVASLIMSVANIMLAWRYRHSVKFKRIIWPFLVYASVAFMALKLVDQIDVHLLKAMLGGLLVALSLYFLFVKSETKKHYPIYIAIIFMVVSGFFNGLFGIGGPLMALYFLSLAETKEEYLACIQTFFLMDQLYITSVRFYNGILGVNDIPLILFGVVGGVIGTMIANRVTVHMNIKMIQTCVFVLIGVSGLFYLFQ</sequence>
<dbReference type="RefSeq" id="WP_057823961.1">
    <property type="nucleotide sequence ID" value="NZ_AZEA01000003.1"/>
</dbReference>
<evidence type="ECO:0000256" key="3">
    <source>
        <dbReference type="ARBA" id="ARBA00022448"/>
    </source>
</evidence>
<dbReference type="AlphaFoldDB" id="A0A0R1LC02"/>
<evidence type="ECO:0000256" key="8">
    <source>
        <dbReference type="RuleBase" id="RU363041"/>
    </source>
</evidence>
<dbReference type="PATRIC" id="fig|1423808.3.peg.1780"/>
<comment type="caution">
    <text evidence="9">The sequence shown here is derived from an EMBL/GenBank/DDBJ whole genome shotgun (WGS) entry which is preliminary data.</text>
</comment>
<dbReference type="PANTHER" id="PTHR30269:SF37">
    <property type="entry name" value="MEMBRANE TRANSPORTER PROTEIN"/>
    <property type="match status" value="1"/>
</dbReference>
<evidence type="ECO:0000313" key="10">
    <source>
        <dbReference type="Proteomes" id="UP000051581"/>
    </source>
</evidence>
<organism evidence="9 10">
    <name type="scientific">Lentilactobacillus sunkii DSM 19904</name>
    <dbReference type="NCBI Taxonomy" id="1423808"/>
    <lineage>
        <taxon>Bacteria</taxon>
        <taxon>Bacillati</taxon>
        <taxon>Bacillota</taxon>
        <taxon>Bacilli</taxon>
        <taxon>Lactobacillales</taxon>
        <taxon>Lactobacillaceae</taxon>
        <taxon>Lentilactobacillus</taxon>
    </lineage>
</organism>
<proteinExistence type="inferred from homology"/>
<evidence type="ECO:0000313" key="9">
    <source>
        <dbReference type="EMBL" id="KRK89271.1"/>
    </source>
</evidence>
<dbReference type="GO" id="GO:0005886">
    <property type="term" value="C:plasma membrane"/>
    <property type="evidence" value="ECO:0007669"/>
    <property type="project" value="UniProtKB-SubCell"/>
</dbReference>
<keyword evidence="4 8" id="KW-1003">Cell membrane</keyword>
<evidence type="ECO:0000256" key="4">
    <source>
        <dbReference type="ARBA" id="ARBA00022475"/>
    </source>
</evidence>
<dbReference type="InterPro" id="IPR002781">
    <property type="entry name" value="TM_pro_TauE-like"/>
</dbReference>
<name>A0A0R1LC02_9LACO</name>
<feature type="transmembrane region" description="Helical" evidence="8">
    <location>
        <begin position="192"/>
        <end position="209"/>
    </location>
</feature>
<feature type="transmembrane region" description="Helical" evidence="8">
    <location>
        <begin position="70"/>
        <end position="88"/>
    </location>
</feature>
<feature type="transmembrane region" description="Helical" evidence="8">
    <location>
        <begin position="125"/>
        <end position="153"/>
    </location>
</feature>
<feature type="transmembrane region" description="Helical" evidence="8">
    <location>
        <begin position="221"/>
        <end position="238"/>
    </location>
</feature>
<feature type="transmembrane region" description="Helical" evidence="8">
    <location>
        <begin position="94"/>
        <end position="113"/>
    </location>
</feature>
<comment type="similarity">
    <text evidence="2 8">Belongs to the 4-toluene sulfonate uptake permease (TSUP) (TC 2.A.102) family.</text>
</comment>
<protein>
    <recommendedName>
        <fullName evidence="8">Probable membrane transporter protein</fullName>
    </recommendedName>
</protein>
<evidence type="ECO:0000256" key="7">
    <source>
        <dbReference type="ARBA" id="ARBA00023136"/>
    </source>
</evidence>
<evidence type="ECO:0000256" key="2">
    <source>
        <dbReference type="ARBA" id="ARBA00009142"/>
    </source>
</evidence>
<comment type="subcellular location">
    <subcellularLocation>
        <location evidence="1 8">Cell membrane</location>
        <topology evidence="1 8">Multi-pass membrane protein</topology>
    </subcellularLocation>
</comment>
<dbReference type="InterPro" id="IPR052017">
    <property type="entry name" value="TSUP"/>
</dbReference>